<dbReference type="Pfam" id="PF13581">
    <property type="entry name" value="HATPase_c_2"/>
    <property type="match status" value="1"/>
</dbReference>
<dbReference type="RefSeq" id="WP_022637145.1">
    <property type="nucleotide sequence ID" value="NZ_ASJR01000014.1"/>
</dbReference>
<dbReference type="EMBL" id="ASJR01000014">
    <property type="protein sequence ID" value="ERP31360.1"/>
    <property type="molecule type" value="Genomic_DNA"/>
</dbReference>
<dbReference type="InterPro" id="IPR036890">
    <property type="entry name" value="HATPase_C_sf"/>
</dbReference>
<evidence type="ECO:0000259" key="2">
    <source>
        <dbReference type="Pfam" id="PF13581"/>
    </source>
</evidence>
<keyword evidence="3" id="KW-0808">Transferase</keyword>
<dbReference type="PANTHER" id="PTHR35526:SF3">
    <property type="entry name" value="ANTI-SIGMA-F FACTOR RSBW"/>
    <property type="match status" value="1"/>
</dbReference>
<accession>U7DAE1</accession>
<sequence>MLAKGSNEITASFPSTMEYVPIVREFVADSLRQYGFTDKFSYRMEIMVDELVVNAVQYGSLSQKSRVDLAVAVLTDHVSLVVKDEGGTPESISEMQESLLHSATGCETRSSRLGLEIVKMLAESVEVSSEGETVTKVRVQRKGGNCESPAV</sequence>
<dbReference type="Gene3D" id="3.30.565.10">
    <property type="entry name" value="Histidine kinase-like ATPase, C-terminal domain"/>
    <property type="match status" value="1"/>
</dbReference>
<evidence type="ECO:0000256" key="1">
    <source>
        <dbReference type="ARBA" id="ARBA00022527"/>
    </source>
</evidence>
<dbReference type="Proteomes" id="UP000017148">
    <property type="component" value="Unassembled WGS sequence"/>
</dbReference>
<keyword evidence="4" id="KW-1185">Reference proteome</keyword>
<dbReference type="InterPro" id="IPR003594">
    <property type="entry name" value="HATPase_dom"/>
</dbReference>
<dbReference type="STRING" id="1313304.CALK_1705"/>
<protein>
    <submittedName>
        <fullName evidence="3">Anti-sigma regulatory factor, serine/threonine protein kinase</fullName>
    </submittedName>
</protein>
<keyword evidence="3" id="KW-0418">Kinase</keyword>
<feature type="domain" description="Histidine kinase/HSP90-like ATPase" evidence="2">
    <location>
        <begin position="13"/>
        <end position="135"/>
    </location>
</feature>
<dbReference type="SUPFAM" id="SSF55874">
    <property type="entry name" value="ATPase domain of HSP90 chaperone/DNA topoisomerase II/histidine kinase"/>
    <property type="match status" value="1"/>
</dbReference>
<organism evidence="3 4">
    <name type="scientific">Chitinivibrio alkaliphilus ACht1</name>
    <dbReference type="NCBI Taxonomy" id="1313304"/>
    <lineage>
        <taxon>Bacteria</taxon>
        <taxon>Pseudomonadati</taxon>
        <taxon>Fibrobacterota</taxon>
        <taxon>Chitinivibrionia</taxon>
        <taxon>Chitinivibrionales</taxon>
        <taxon>Chitinivibrionaceae</taxon>
        <taxon>Chitinivibrio</taxon>
    </lineage>
</organism>
<gene>
    <name evidence="3" type="ORF">CALK_1705</name>
</gene>
<dbReference type="PANTHER" id="PTHR35526">
    <property type="entry name" value="ANTI-SIGMA-F FACTOR RSBW-RELATED"/>
    <property type="match status" value="1"/>
</dbReference>
<name>U7DAE1_9BACT</name>
<keyword evidence="1 3" id="KW-0723">Serine/threonine-protein kinase</keyword>
<evidence type="ECO:0000313" key="4">
    <source>
        <dbReference type="Proteomes" id="UP000017148"/>
    </source>
</evidence>
<proteinExistence type="predicted"/>
<dbReference type="OrthoDB" id="4321117at2"/>
<dbReference type="CDD" id="cd16936">
    <property type="entry name" value="HATPase_RsbW-like"/>
    <property type="match status" value="1"/>
</dbReference>
<dbReference type="InterPro" id="IPR050267">
    <property type="entry name" value="Anti-sigma-factor_SerPK"/>
</dbReference>
<dbReference type="AlphaFoldDB" id="U7DAE1"/>
<evidence type="ECO:0000313" key="3">
    <source>
        <dbReference type="EMBL" id="ERP31360.1"/>
    </source>
</evidence>
<reference evidence="3 4" key="1">
    <citation type="journal article" date="2013" name="Environ. Microbiol.">
        <title>Genome analysis of Chitinivibrio alkaliphilus gen. nov., sp. nov., a novel extremely haloalkaliphilic anaerobic chitinolytic bacterium from the candidate phylum Termite Group 3.</title>
        <authorList>
            <person name="Sorokin D.Y."/>
            <person name="Gumerov V.M."/>
            <person name="Rakitin A.L."/>
            <person name="Beletsky A.V."/>
            <person name="Damste J.S."/>
            <person name="Muyzer G."/>
            <person name="Mardanov A.V."/>
            <person name="Ravin N.V."/>
        </authorList>
    </citation>
    <scope>NUCLEOTIDE SEQUENCE [LARGE SCALE GENOMIC DNA]</scope>
    <source>
        <strain evidence="3 4">ACht1</strain>
    </source>
</reference>
<dbReference type="GO" id="GO:0004674">
    <property type="term" value="F:protein serine/threonine kinase activity"/>
    <property type="evidence" value="ECO:0007669"/>
    <property type="project" value="UniProtKB-KW"/>
</dbReference>
<comment type="caution">
    <text evidence="3">The sequence shown here is derived from an EMBL/GenBank/DDBJ whole genome shotgun (WGS) entry which is preliminary data.</text>
</comment>